<comment type="caution">
    <text evidence="1">The sequence shown here is derived from an EMBL/GenBank/DDBJ whole genome shotgun (WGS) entry which is preliminary data.</text>
</comment>
<reference evidence="1 2" key="1">
    <citation type="journal article" date="2020" name="Nature">
        <title>Six reference-quality genomes reveal evolution of bat adaptations.</title>
        <authorList>
            <person name="Jebb D."/>
            <person name="Huang Z."/>
            <person name="Pippel M."/>
            <person name="Hughes G.M."/>
            <person name="Lavrichenko K."/>
            <person name="Devanna P."/>
            <person name="Winkler S."/>
            <person name="Jermiin L.S."/>
            <person name="Skirmuntt E.C."/>
            <person name="Katzourakis A."/>
            <person name="Burkitt-Gray L."/>
            <person name="Ray D.A."/>
            <person name="Sullivan K.A.M."/>
            <person name="Roscito J.G."/>
            <person name="Kirilenko B.M."/>
            <person name="Davalos L.M."/>
            <person name="Corthals A.P."/>
            <person name="Power M.L."/>
            <person name="Jones G."/>
            <person name="Ransome R.D."/>
            <person name="Dechmann D.K.N."/>
            <person name="Locatelli A.G."/>
            <person name="Puechmaille S.J."/>
            <person name="Fedrigo O."/>
            <person name="Jarvis E.D."/>
            <person name="Hiller M."/>
            <person name="Vernes S.C."/>
            <person name="Myers E.W."/>
            <person name="Teeling E.C."/>
        </authorList>
    </citation>
    <scope>NUCLEOTIDE SEQUENCE [LARGE SCALE GENOMIC DNA]</scope>
    <source>
        <strain evidence="1">MRhiFer1</strain>
        <tissue evidence="1">Lung</tissue>
    </source>
</reference>
<evidence type="ECO:0000313" key="1">
    <source>
        <dbReference type="EMBL" id="KAF6313061.1"/>
    </source>
</evidence>
<name>A0A7J7UJT6_RHIFE</name>
<dbReference type="Proteomes" id="UP000585614">
    <property type="component" value="Unassembled WGS sequence"/>
</dbReference>
<protein>
    <submittedName>
        <fullName evidence="1">Uncharacterized protein</fullName>
    </submittedName>
</protein>
<sequence>MFWGSSSHALLTCRPAVHLGFFGRLAGSHPCTQPPPAYFKSSLSWKRCGGDVCFPQNSSSASFTSSPFSVDQPGPGPRDRLLLLCLLSHSTLPLHPLWGWLQLPGHWFSGLGSSLYSACGYLSCHCPSWDLHHRTFPQPPRGRSYRRAWSLVSFSGPFFIPLPRLLPLAVPGLPLTWPSSYLSVPSHPSCHQKNLGTLVEASSLPFFWEPPHLHLLPGC</sequence>
<dbReference type="AlphaFoldDB" id="A0A7J7UJT6"/>
<proteinExistence type="predicted"/>
<evidence type="ECO:0000313" key="2">
    <source>
        <dbReference type="Proteomes" id="UP000585614"/>
    </source>
</evidence>
<organism evidence="1 2">
    <name type="scientific">Rhinolophus ferrumequinum</name>
    <name type="common">Greater horseshoe bat</name>
    <dbReference type="NCBI Taxonomy" id="59479"/>
    <lineage>
        <taxon>Eukaryota</taxon>
        <taxon>Metazoa</taxon>
        <taxon>Chordata</taxon>
        <taxon>Craniata</taxon>
        <taxon>Vertebrata</taxon>
        <taxon>Euteleostomi</taxon>
        <taxon>Mammalia</taxon>
        <taxon>Eutheria</taxon>
        <taxon>Laurasiatheria</taxon>
        <taxon>Chiroptera</taxon>
        <taxon>Yinpterochiroptera</taxon>
        <taxon>Rhinolophoidea</taxon>
        <taxon>Rhinolophidae</taxon>
        <taxon>Rhinolophinae</taxon>
        <taxon>Rhinolophus</taxon>
    </lineage>
</organism>
<gene>
    <name evidence="1" type="ORF">mRhiFer1_008586</name>
</gene>
<accession>A0A7J7UJT6</accession>
<dbReference type="EMBL" id="JACAGC010000016">
    <property type="protein sequence ID" value="KAF6313061.1"/>
    <property type="molecule type" value="Genomic_DNA"/>
</dbReference>